<reference evidence="2 3" key="1">
    <citation type="submission" date="2020-03" db="EMBL/GenBank/DDBJ databases">
        <title>Draft Genome Sequence of Cudoniella acicularis.</title>
        <authorList>
            <person name="Buettner E."/>
            <person name="Kellner H."/>
        </authorList>
    </citation>
    <scope>NUCLEOTIDE SEQUENCE [LARGE SCALE GENOMIC DNA]</scope>
    <source>
        <strain evidence="2 3">DSM 108380</strain>
    </source>
</reference>
<evidence type="ECO:0000256" key="1">
    <source>
        <dbReference type="SAM" id="MobiDB-lite"/>
    </source>
</evidence>
<feature type="compositionally biased region" description="Polar residues" evidence="1">
    <location>
        <begin position="7"/>
        <end position="19"/>
    </location>
</feature>
<dbReference type="AlphaFoldDB" id="A0A8H4RJP6"/>
<evidence type="ECO:0000313" key="2">
    <source>
        <dbReference type="EMBL" id="KAF4629392.1"/>
    </source>
</evidence>
<protein>
    <submittedName>
        <fullName evidence="2">Uncharacterized protein</fullName>
    </submittedName>
</protein>
<organism evidence="2 3">
    <name type="scientific">Cudoniella acicularis</name>
    <dbReference type="NCBI Taxonomy" id="354080"/>
    <lineage>
        <taxon>Eukaryota</taxon>
        <taxon>Fungi</taxon>
        <taxon>Dikarya</taxon>
        <taxon>Ascomycota</taxon>
        <taxon>Pezizomycotina</taxon>
        <taxon>Leotiomycetes</taxon>
        <taxon>Helotiales</taxon>
        <taxon>Tricladiaceae</taxon>
        <taxon>Cudoniella</taxon>
    </lineage>
</organism>
<keyword evidence="3" id="KW-1185">Reference proteome</keyword>
<accession>A0A8H4RJP6</accession>
<dbReference type="EMBL" id="JAAMPI010000683">
    <property type="protein sequence ID" value="KAF4629392.1"/>
    <property type="molecule type" value="Genomic_DNA"/>
</dbReference>
<feature type="region of interest" description="Disordered" evidence="1">
    <location>
        <begin position="246"/>
        <end position="272"/>
    </location>
</feature>
<sequence>MKDPSFRIQSPEESVSPTVGASAPPPATREGILLTNNSTLQILSLARASATPLADEEAVPSSPHLARQNLSLALRPSAPPPAVQEAGPPTTDPAYQNPPGTWSERASQQPGAYQGSLGGLDSGPFPRHQRSISDPQYFGTSAHQGDSFAGPSSPARIALYSQQEATSVPQRAGFSAQHVNSWAGHNVPSAIQQQPQPRGPVGALQKAGFPAHQGYSFANPSPAVQGALYSQRERVDVSQQVGAFVNQGNGWAGQPSPPLAQCPAVQSQPQPQ</sequence>
<comment type="caution">
    <text evidence="2">The sequence shown here is derived from an EMBL/GenBank/DDBJ whole genome shotgun (WGS) entry which is preliminary data.</text>
</comment>
<dbReference type="Proteomes" id="UP000566819">
    <property type="component" value="Unassembled WGS sequence"/>
</dbReference>
<evidence type="ECO:0000313" key="3">
    <source>
        <dbReference type="Proteomes" id="UP000566819"/>
    </source>
</evidence>
<feature type="compositionally biased region" description="Polar residues" evidence="1">
    <location>
        <begin position="160"/>
        <end position="169"/>
    </location>
</feature>
<proteinExistence type="predicted"/>
<feature type="region of interest" description="Disordered" evidence="1">
    <location>
        <begin position="1"/>
        <end position="31"/>
    </location>
</feature>
<feature type="compositionally biased region" description="Polar residues" evidence="1">
    <location>
        <begin position="132"/>
        <end position="144"/>
    </location>
</feature>
<name>A0A8H4RJP6_9HELO</name>
<feature type="compositionally biased region" description="Polar residues" evidence="1">
    <location>
        <begin position="98"/>
        <end position="111"/>
    </location>
</feature>
<feature type="region of interest" description="Disordered" evidence="1">
    <location>
        <begin position="49"/>
        <end position="172"/>
    </location>
</feature>
<gene>
    <name evidence="2" type="ORF">G7Y89_g8752</name>
</gene>